<dbReference type="SUPFAM" id="SSF56935">
    <property type="entry name" value="Porins"/>
    <property type="match status" value="1"/>
</dbReference>
<organism evidence="12 13">
    <name type="scientific">Cupriavidus pauculus</name>
    <dbReference type="NCBI Taxonomy" id="82633"/>
    <lineage>
        <taxon>Bacteria</taxon>
        <taxon>Pseudomonadati</taxon>
        <taxon>Pseudomonadota</taxon>
        <taxon>Betaproteobacteria</taxon>
        <taxon>Burkholderiales</taxon>
        <taxon>Burkholderiaceae</taxon>
        <taxon>Cupriavidus</taxon>
    </lineage>
</organism>
<keyword evidence="8" id="KW-0626">Porin</keyword>
<dbReference type="InterPro" id="IPR033900">
    <property type="entry name" value="Gram_neg_porin_domain"/>
</dbReference>
<evidence type="ECO:0000256" key="7">
    <source>
        <dbReference type="ARBA" id="ARBA00023065"/>
    </source>
</evidence>
<keyword evidence="5" id="KW-0812">Transmembrane</keyword>
<dbReference type="PANTHER" id="PTHR34501:SF9">
    <property type="entry name" value="MAJOR OUTER MEMBRANE PROTEIN P.IA"/>
    <property type="match status" value="1"/>
</dbReference>
<dbReference type="InterPro" id="IPR050298">
    <property type="entry name" value="Gram-neg_bact_OMP"/>
</dbReference>
<gene>
    <name evidence="12" type="ORF">FOB72_21425</name>
</gene>
<dbReference type="Proteomes" id="UP000322822">
    <property type="component" value="Chromosome 2"/>
</dbReference>
<dbReference type="PANTHER" id="PTHR34501">
    <property type="entry name" value="PROTEIN YDDL-RELATED"/>
    <property type="match status" value="1"/>
</dbReference>
<evidence type="ECO:0000256" key="2">
    <source>
        <dbReference type="ARBA" id="ARBA00011233"/>
    </source>
</evidence>
<feature type="domain" description="Porin" evidence="11">
    <location>
        <begin position="7"/>
        <end position="331"/>
    </location>
</feature>
<name>A0A5P2HFG9_9BURK</name>
<dbReference type="InterPro" id="IPR001702">
    <property type="entry name" value="Porin_Gram-ve"/>
</dbReference>
<dbReference type="InterPro" id="IPR023614">
    <property type="entry name" value="Porin_dom_sf"/>
</dbReference>
<evidence type="ECO:0000256" key="6">
    <source>
        <dbReference type="ARBA" id="ARBA00022729"/>
    </source>
</evidence>
<dbReference type="PRINTS" id="PR00182">
    <property type="entry name" value="ECOLNEIPORIN"/>
</dbReference>
<dbReference type="AlphaFoldDB" id="A0A5P2HFG9"/>
<evidence type="ECO:0000256" key="10">
    <source>
        <dbReference type="ARBA" id="ARBA00023237"/>
    </source>
</evidence>
<dbReference type="GO" id="GO:0015288">
    <property type="term" value="F:porin activity"/>
    <property type="evidence" value="ECO:0007669"/>
    <property type="project" value="UniProtKB-KW"/>
</dbReference>
<protein>
    <submittedName>
        <fullName evidence="12">Porin</fullName>
    </submittedName>
</protein>
<dbReference type="CDD" id="cd00342">
    <property type="entry name" value="gram_neg_porins"/>
    <property type="match status" value="1"/>
</dbReference>
<evidence type="ECO:0000313" key="12">
    <source>
        <dbReference type="EMBL" id="QET06598.1"/>
    </source>
</evidence>
<comment type="subunit">
    <text evidence="2">Homotrimer.</text>
</comment>
<dbReference type="Gene3D" id="2.40.160.10">
    <property type="entry name" value="Porin"/>
    <property type="match status" value="1"/>
</dbReference>
<keyword evidence="7" id="KW-0406">Ion transport</keyword>
<keyword evidence="3" id="KW-0813">Transport</keyword>
<keyword evidence="9" id="KW-0472">Membrane</keyword>
<comment type="subcellular location">
    <subcellularLocation>
        <location evidence="1">Cell outer membrane</location>
        <topology evidence="1">Multi-pass membrane protein</topology>
    </subcellularLocation>
</comment>
<evidence type="ECO:0000256" key="8">
    <source>
        <dbReference type="ARBA" id="ARBA00023114"/>
    </source>
</evidence>
<evidence type="ECO:0000256" key="4">
    <source>
        <dbReference type="ARBA" id="ARBA00022452"/>
    </source>
</evidence>
<evidence type="ECO:0000256" key="5">
    <source>
        <dbReference type="ARBA" id="ARBA00022692"/>
    </source>
</evidence>
<dbReference type="EMBL" id="CP044067">
    <property type="protein sequence ID" value="QET06598.1"/>
    <property type="molecule type" value="Genomic_DNA"/>
</dbReference>
<evidence type="ECO:0000259" key="11">
    <source>
        <dbReference type="Pfam" id="PF13609"/>
    </source>
</evidence>
<dbReference type="OrthoDB" id="8982743at2"/>
<evidence type="ECO:0000256" key="3">
    <source>
        <dbReference type="ARBA" id="ARBA00022448"/>
    </source>
</evidence>
<keyword evidence="4" id="KW-1134">Transmembrane beta strand</keyword>
<keyword evidence="6" id="KW-0732">Signal</keyword>
<accession>A0A5P2HFG9</accession>
<proteinExistence type="predicted"/>
<dbReference type="GO" id="GO:0034220">
    <property type="term" value="P:monoatomic ion transmembrane transport"/>
    <property type="evidence" value="ECO:0007669"/>
    <property type="project" value="InterPro"/>
</dbReference>
<dbReference type="PRINTS" id="PR00184">
    <property type="entry name" value="NEISSPPORIN"/>
</dbReference>
<dbReference type="Pfam" id="PF13609">
    <property type="entry name" value="Porin_4"/>
    <property type="match status" value="1"/>
</dbReference>
<dbReference type="InterPro" id="IPR002299">
    <property type="entry name" value="Porin_Neis"/>
</dbReference>
<evidence type="ECO:0000256" key="9">
    <source>
        <dbReference type="ARBA" id="ARBA00023136"/>
    </source>
</evidence>
<evidence type="ECO:0000313" key="13">
    <source>
        <dbReference type="Proteomes" id="UP000322822"/>
    </source>
</evidence>
<reference evidence="12 13" key="1">
    <citation type="submission" date="2019-09" db="EMBL/GenBank/DDBJ databases">
        <title>FDA dAtabase for Regulatory Grade micrObial Sequences (FDA-ARGOS): Supporting development and validation of Infectious Disease Dx tests.</title>
        <authorList>
            <person name="Sciortino C."/>
            <person name="Tallon L."/>
            <person name="Sadzewicz L."/>
            <person name="Vavikolanu K."/>
            <person name="Mehta A."/>
            <person name="Aluvathingal J."/>
            <person name="Nadendla S."/>
            <person name="Nandy P."/>
            <person name="Geyer C."/>
            <person name="Yan Y."/>
            <person name="Sichtig H."/>
        </authorList>
    </citation>
    <scope>NUCLEOTIDE SEQUENCE [LARGE SCALE GENOMIC DNA]</scope>
    <source>
        <strain evidence="12 13">FDAARGOS_664</strain>
    </source>
</reference>
<keyword evidence="10" id="KW-0998">Cell outer membrane</keyword>
<dbReference type="GO" id="GO:0009279">
    <property type="term" value="C:cell outer membrane"/>
    <property type="evidence" value="ECO:0007669"/>
    <property type="project" value="UniProtKB-SubCell"/>
</dbReference>
<dbReference type="GO" id="GO:0046930">
    <property type="term" value="C:pore complex"/>
    <property type="evidence" value="ECO:0007669"/>
    <property type="project" value="UniProtKB-KW"/>
</dbReference>
<evidence type="ECO:0000256" key="1">
    <source>
        <dbReference type="ARBA" id="ARBA00004571"/>
    </source>
</evidence>
<sequence>MVWTAGAACFILAGGAQAQARSGVTLYGSIDAGVTYLSNVGGHSLVKMDDSVSQGNRFGFRGTEKLTSDVSALFNLEGGFMSDTGASRQGGLLFGRQAYVGLSSERFGTVTMGRRFDQMVSLIRYHPGYYTGIYSFSPGDLDRISGAWLNNTVVYSSPSIGGLTVNAQYSFAEDGTSNTNGGRAYSLSAAYASGPFNAVLATTNIKQYAGKSAAALGLPSLFGTAANASQATTILDDYRAMGAGAAYTFDKLTISGLYTNTRLEPRVGSSETLHNASLTAAYYVTPSLVLTSGYTYSKLDSYRWNTFDGAVDYLFSKRTDVYFMANFQDAKSGIRALLATNASSSNDRQLALRIGIRHKF</sequence>